<dbReference type="AlphaFoldDB" id="A0A2T2X7J1"/>
<proteinExistence type="predicted"/>
<organism evidence="4 5">
    <name type="scientific">Sulfobacillus benefaciens</name>
    <dbReference type="NCBI Taxonomy" id="453960"/>
    <lineage>
        <taxon>Bacteria</taxon>
        <taxon>Bacillati</taxon>
        <taxon>Bacillota</taxon>
        <taxon>Clostridia</taxon>
        <taxon>Eubacteriales</taxon>
        <taxon>Clostridiales Family XVII. Incertae Sedis</taxon>
        <taxon>Sulfobacillus</taxon>
    </lineage>
</organism>
<dbReference type="GO" id="GO:0015977">
    <property type="term" value="P:carbon fixation"/>
    <property type="evidence" value="ECO:0007669"/>
    <property type="project" value="InterPro"/>
</dbReference>
<dbReference type="InterPro" id="IPR033129">
    <property type="entry name" value="PEPCASE_His_AS"/>
</dbReference>
<evidence type="ECO:0000256" key="2">
    <source>
        <dbReference type="ARBA" id="ARBA00022419"/>
    </source>
</evidence>
<dbReference type="InterPro" id="IPR015813">
    <property type="entry name" value="Pyrv/PenolPyrv_kinase-like_dom"/>
</dbReference>
<dbReference type="PROSITE" id="PS00393">
    <property type="entry name" value="PEPCASE_2"/>
    <property type="match status" value="1"/>
</dbReference>
<accession>A0A2T2X7J1</accession>
<dbReference type="GO" id="GO:0006099">
    <property type="term" value="P:tricarboxylic acid cycle"/>
    <property type="evidence" value="ECO:0007669"/>
    <property type="project" value="InterPro"/>
</dbReference>
<dbReference type="PANTHER" id="PTHR30523">
    <property type="entry name" value="PHOSPHOENOLPYRUVATE CARBOXYLASE"/>
    <property type="match status" value="1"/>
</dbReference>
<name>A0A2T2X7J1_9FIRM</name>
<dbReference type="SUPFAM" id="SSF51621">
    <property type="entry name" value="Phosphoenolpyruvate/pyruvate domain"/>
    <property type="match status" value="1"/>
</dbReference>
<dbReference type="InterPro" id="IPR021135">
    <property type="entry name" value="PEP_COase"/>
</dbReference>
<reference evidence="4 5" key="1">
    <citation type="journal article" date="2014" name="BMC Genomics">
        <title>Comparison of environmental and isolate Sulfobacillus genomes reveals diverse carbon, sulfur, nitrogen, and hydrogen metabolisms.</title>
        <authorList>
            <person name="Justice N.B."/>
            <person name="Norman A."/>
            <person name="Brown C.T."/>
            <person name="Singh A."/>
            <person name="Thomas B.C."/>
            <person name="Banfield J.F."/>
        </authorList>
    </citation>
    <scope>NUCLEOTIDE SEQUENCE [LARGE SCALE GENOMIC DNA]</scope>
    <source>
        <strain evidence="4">AMDSBA1</strain>
    </source>
</reference>
<dbReference type="GO" id="GO:0008964">
    <property type="term" value="F:phosphoenolpyruvate carboxylase activity"/>
    <property type="evidence" value="ECO:0007669"/>
    <property type="project" value="InterPro"/>
</dbReference>
<evidence type="ECO:0000256" key="1">
    <source>
        <dbReference type="ARBA" id="ARBA00003670"/>
    </source>
</evidence>
<comment type="caution">
    <text evidence="4">The sequence shown here is derived from an EMBL/GenBank/DDBJ whole genome shotgun (WGS) entry which is preliminary data.</text>
</comment>
<dbReference type="Pfam" id="PF00311">
    <property type="entry name" value="PEPcase"/>
    <property type="match status" value="1"/>
</dbReference>
<dbReference type="PRINTS" id="PR00150">
    <property type="entry name" value="PEPCARBXLASE"/>
</dbReference>
<sequence length="866" mass="100372">MSTSSQLPGWQNTVQMLWDILYDVVQEEETTPVVQRSQEAFALAERLRVEQVPYRLRGNINPATFDVLDRTIRLLSEQIRLQNLTEDLHRINLVERRRHTASTPLRGSVRELAERVREQQPSHFPEQVEGRLVLTSHPTESTRRTILQHIRKIADLLEHPEFNASDVRWRHDLTELLRVLWRTPNQRAARPTVMDEVELGLYYIRQSLFHTLPTIFDDLDAALNQRTPVSWAIDSWVGGDRDGHPFVDVAVTQKTLQRHHEVAIELYLHSLAELERTLTADPRYIHHPELLERWLSSTGRLFLDRAEDLRQRYPQEPLRQMIGLISEKLKVTLAYRLGGYVSTDSFLQDIRQLADHWDPNPNRWPRELRVLLRQISVFGLHLAALDIRQHSRVHAQALAEIIGPEYLEWSDDERIAAIHETWNNPPRFVPQSPVTQDLKDVLDLMAHYQRVSGNEGIRNYLVSMAHQASDLLAVLFLIHLTDPYLSVNIIPVVETLDDLHGVRNVMDKVNHDSLWKDHISKRQSYQEVMLGYSDSTKDAGSLTASWAIFQAQLVLTQWARENRLRVGFFHGRGGALGRGGGPTSYAITGQPSASVRSFLRITQQGEVLSQKFLLPKIAYRSLELMVVSHARAVMFPSADPDTNTVDEMNQLANMAFQRYRQLINHPDFWEYFMAVTPIREMSALNWGSRPSWREQFRWEDLRAIPWVFSWTQNRMLLPGWYGAGHALHAILHEGKAEILKHWYHTWPFWTTSIHNFELALVKSDLHVAMAYHDLVPAKLTAEFWPLIQDEYNRLHDALLTITGHSQLLDDQPRLQDVIRWRNPHVDPLNYVQIELLAQYRETQNEGLLPLIAKTMEGIALGMRNTG</sequence>
<protein>
    <recommendedName>
        <fullName evidence="2">Phosphoenolpyruvate carboxylase</fullName>
    </recommendedName>
</protein>
<dbReference type="Proteomes" id="UP000242699">
    <property type="component" value="Unassembled WGS sequence"/>
</dbReference>
<feature type="active site" evidence="3">
    <location>
        <position position="537"/>
    </location>
</feature>
<evidence type="ECO:0000256" key="3">
    <source>
        <dbReference type="PROSITE-ProRule" id="PRU10112"/>
    </source>
</evidence>
<dbReference type="EMBL" id="PXYT01000010">
    <property type="protein sequence ID" value="PSR30471.1"/>
    <property type="molecule type" value="Genomic_DNA"/>
</dbReference>
<evidence type="ECO:0000313" key="4">
    <source>
        <dbReference type="EMBL" id="PSR30471.1"/>
    </source>
</evidence>
<dbReference type="PANTHER" id="PTHR30523:SF6">
    <property type="entry name" value="PHOSPHOENOLPYRUVATE CARBOXYLASE"/>
    <property type="match status" value="1"/>
</dbReference>
<comment type="function">
    <text evidence="1">Forms oxaloacetate, a four-carbon dicarboxylic acid source for the tricarboxylic acid cycle.</text>
</comment>
<evidence type="ECO:0000313" key="5">
    <source>
        <dbReference type="Proteomes" id="UP000242699"/>
    </source>
</evidence>
<keyword evidence="4" id="KW-0670">Pyruvate</keyword>
<gene>
    <name evidence="4" type="ORF">C7B43_06120</name>
</gene>
<dbReference type="GO" id="GO:0005829">
    <property type="term" value="C:cytosol"/>
    <property type="evidence" value="ECO:0007669"/>
    <property type="project" value="TreeGrafter"/>
</dbReference>